<dbReference type="InterPro" id="IPR050955">
    <property type="entry name" value="Plant_Biomass_Hydrol_Est"/>
</dbReference>
<feature type="domain" description="SLH" evidence="2">
    <location>
        <begin position="466"/>
        <end position="529"/>
    </location>
</feature>
<reference evidence="3 4" key="1">
    <citation type="submission" date="2018-06" db="EMBL/GenBank/DDBJ databases">
        <title>Isolation of heavy metals resistant Paenibacillus silvae NC2 from Gold-Copper mine in ZiJin, China.</title>
        <authorList>
            <person name="Xu J."/>
            <person name="Mazhar H.S."/>
            <person name="Rensing C."/>
        </authorList>
    </citation>
    <scope>NUCLEOTIDE SEQUENCE [LARGE SCALE GENOMIC DNA]</scope>
    <source>
        <strain evidence="3 4">NC2</strain>
    </source>
</reference>
<evidence type="ECO:0000256" key="1">
    <source>
        <dbReference type="ARBA" id="ARBA00022729"/>
    </source>
</evidence>
<proteinExistence type="predicted"/>
<dbReference type="AlphaFoldDB" id="A0A2W6N8X6"/>
<dbReference type="Proteomes" id="UP000249204">
    <property type="component" value="Unassembled WGS sequence"/>
</dbReference>
<dbReference type="SUPFAM" id="SSF53474">
    <property type="entry name" value="alpha/beta-Hydrolases"/>
    <property type="match status" value="1"/>
</dbReference>
<name>A0A2W6N8X6_9BACL</name>
<dbReference type="PANTHER" id="PTHR43037">
    <property type="entry name" value="UNNAMED PRODUCT-RELATED"/>
    <property type="match status" value="1"/>
</dbReference>
<keyword evidence="1" id="KW-0732">Signal</keyword>
<gene>
    <name evidence="3" type="ORF">DN757_27600</name>
</gene>
<evidence type="ECO:0000259" key="2">
    <source>
        <dbReference type="PROSITE" id="PS51272"/>
    </source>
</evidence>
<dbReference type="PROSITE" id="PS51272">
    <property type="entry name" value="SLH"/>
    <property type="match status" value="2"/>
</dbReference>
<organism evidence="3 4">
    <name type="scientific">Paenibacillus silvae</name>
    <dbReference type="NCBI Taxonomy" id="1325358"/>
    <lineage>
        <taxon>Bacteria</taxon>
        <taxon>Bacillati</taxon>
        <taxon>Bacillota</taxon>
        <taxon>Bacilli</taxon>
        <taxon>Bacillales</taxon>
        <taxon>Paenibacillaceae</taxon>
        <taxon>Paenibacillus</taxon>
    </lineage>
</organism>
<dbReference type="EMBL" id="QKWW01000101">
    <property type="protein sequence ID" value="PZT52392.1"/>
    <property type="molecule type" value="Genomic_DNA"/>
</dbReference>
<dbReference type="PANTHER" id="PTHR43037:SF1">
    <property type="entry name" value="BLL1128 PROTEIN"/>
    <property type="match status" value="1"/>
</dbReference>
<dbReference type="Pfam" id="PF00395">
    <property type="entry name" value="SLH"/>
    <property type="match status" value="2"/>
</dbReference>
<protein>
    <recommendedName>
        <fullName evidence="2">SLH domain-containing protein</fullName>
    </recommendedName>
</protein>
<evidence type="ECO:0000313" key="3">
    <source>
        <dbReference type="EMBL" id="PZT52392.1"/>
    </source>
</evidence>
<evidence type="ECO:0000313" key="4">
    <source>
        <dbReference type="Proteomes" id="UP000249204"/>
    </source>
</evidence>
<sequence length="589" mass="65020">MSFRFIQPFWLALVRFLLCNQPSYELEGFFLKKWNRGVKHVSCMLALTLSLSMIWPGATGAESAQVTQIQANTFVGDPGEMVESFDITVADVDKYKNLKASDFDITGNYDGYPLNAAGEIVQDNYEDDGITLSMKDHTIHMTVKPFKYPGGLKSEFAVTSKTYPELSFDPKSVNQVKTRTVDEFEKAEFTASNGVTLSYNLKRSPSKEAKPLMVWLHGGGEVGTDGRNHLTANRGAVVWTESGYDTSVLAVQYPENYSFKIYNNAEQLPIMQAYFEAQVELIQRLVAEGEVDPDRIYLSGVSSGGGGAFRFLMQYPDLFAGAIIVAAKDTVADYTGSVDAFKKELKGIVNVPVWIMHAQNDPTTDSRTSSLAYQALTEMGAKQVHLTLYDDAYMDSQRLYGGLKHWSWVPAFNNKEVIASLFKLHKGTNEEQGTGSSEHGVQPSEAVTRAQIAVILADALQLSEGTEDYPYVDSAPDWAAEAIAKVTKAELMKGIGNQLFAPENEVTRAQMAVIVDHILANKNWKPAADSVKLVFGDVNSKHWAYEAIQNSARAGVMTGVSKGKFDTMQTVTGVQLERIMERLEQVGTK</sequence>
<dbReference type="InterPro" id="IPR029058">
    <property type="entry name" value="AB_hydrolase_fold"/>
</dbReference>
<dbReference type="Gene3D" id="3.40.50.1820">
    <property type="entry name" value="alpha/beta hydrolase"/>
    <property type="match status" value="1"/>
</dbReference>
<accession>A0A2W6N8X6</accession>
<feature type="domain" description="SLH" evidence="2">
    <location>
        <begin position="531"/>
        <end position="589"/>
    </location>
</feature>
<comment type="caution">
    <text evidence="3">The sequence shown here is derived from an EMBL/GenBank/DDBJ whole genome shotgun (WGS) entry which is preliminary data.</text>
</comment>
<dbReference type="InterPro" id="IPR001119">
    <property type="entry name" value="SLH_dom"/>
</dbReference>